<proteinExistence type="predicted"/>
<name>A0A0B7B1B1_9EUPU</name>
<reference evidence="1" key="1">
    <citation type="submission" date="2014-12" db="EMBL/GenBank/DDBJ databases">
        <title>Insight into the proteome of Arion vulgaris.</title>
        <authorList>
            <person name="Aradska J."/>
            <person name="Bulat T."/>
            <person name="Smidak R."/>
            <person name="Sarate P."/>
            <person name="Gangsoo J."/>
            <person name="Sialana F."/>
            <person name="Bilban M."/>
            <person name="Lubec G."/>
        </authorList>
    </citation>
    <scope>NUCLEOTIDE SEQUENCE</scope>
    <source>
        <tissue evidence="1">Skin</tissue>
    </source>
</reference>
<evidence type="ECO:0000313" key="1">
    <source>
        <dbReference type="EMBL" id="CEK86813.1"/>
    </source>
</evidence>
<accession>A0A0B7B1B1</accession>
<dbReference type="AlphaFoldDB" id="A0A0B7B1B1"/>
<organism evidence="1">
    <name type="scientific">Arion vulgaris</name>
    <dbReference type="NCBI Taxonomy" id="1028688"/>
    <lineage>
        <taxon>Eukaryota</taxon>
        <taxon>Metazoa</taxon>
        <taxon>Spiralia</taxon>
        <taxon>Lophotrochozoa</taxon>
        <taxon>Mollusca</taxon>
        <taxon>Gastropoda</taxon>
        <taxon>Heterobranchia</taxon>
        <taxon>Euthyneura</taxon>
        <taxon>Panpulmonata</taxon>
        <taxon>Eupulmonata</taxon>
        <taxon>Stylommatophora</taxon>
        <taxon>Helicina</taxon>
        <taxon>Arionoidea</taxon>
        <taxon>Arionidae</taxon>
        <taxon>Arion</taxon>
    </lineage>
</organism>
<dbReference type="EMBL" id="HACG01039948">
    <property type="protein sequence ID" value="CEK86813.1"/>
    <property type="molecule type" value="Transcribed_RNA"/>
</dbReference>
<feature type="non-terminal residue" evidence="1">
    <location>
        <position position="50"/>
    </location>
</feature>
<gene>
    <name evidence="1" type="primary">ORF155806</name>
</gene>
<protein>
    <submittedName>
        <fullName evidence="1">Uncharacterized protein</fullName>
    </submittedName>
</protein>
<sequence>MCTPDCHEYDNILRQTPCSLKQTRKKNIETSPLAIKDNEYVDNISSKVNE</sequence>